<evidence type="ECO:0000256" key="2">
    <source>
        <dbReference type="SAM" id="MobiDB-lite"/>
    </source>
</evidence>
<feature type="domain" description="PDZ" evidence="3">
    <location>
        <begin position="457"/>
        <end position="536"/>
    </location>
</feature>
<dbReference type="SUPFAM" id="SSF50156">
    <property type="entry name" value="PDZ domain-like"/>
    <property type="match status" value="1"/>
</dbReference>
<dbReference type="STRING" id="299467.A0A443SC23"/>
<dbReference type="PANTHER" id="PTHR46360">
    <property type="entry name" value="DISKS LARGE HOMOLOG 5"/>
    <property type="match status" value="1"/>
</dbReference>
<dbReference type="Gene3D" id="2.30.42.10">
    <property type="match status" value="1"/>
</dbReference>
<name>A0A443SC23_9ACAR</name>
<evidence type="ECO:0000313" key="5">
    <source>
        <dbReference type="Proteomes" id="UP000288716"/>
    </source>
</evidence>
<protein>
    <submittedName>
        <fullName evidence="4">Disks large-like protein</fullName>
    </submittedName>
</protein>
<comment type="caution">
    <text evidence="4">The sequence shown here is derived from an EMBL/GenBank/DDBJ whole genome shotgun (WGS) entry which is preliminary data.</text>
</comment>
<dbReference type="SMART" id="SM00228">
    <property type="entry name" value="PDZ"/>
    <property type="match status" value="1"/>
</dbReference>
<keyword evidence="1" id="KW-0175">Coiled coil</keyword>
<evidence type="ECO:0000313" key="4">
    <source>
        <dbReference type="EMBL" id="RWS25093.1"/>
    </source>
</evidence>
<organism evidence="4 5">
    <name type="scientific">Leptotrombidium deliense</name>
    <dbReference type="NCBI Taxonomy" id="299467"/>
    <lineage>
        <taxon>Eukaryota</taxon>
        <taxon>Metazoa</taxon>
        <taxon>Ecdysozoa</taxon>
        <taxon>Arthropoda</taxon>
        <taxon>Chelicerata</taxon>
        <taxon>Arachnida</taxon>
        <taxon>Acari</taxon>
        <taxon>Acariformes</taxon>
        <taxon>Trombidiformes</taxon>
        <taxon>Prostigmata</taxon>
        <taxon>Anystina</taxon>
        <taxon>Parasitengona</taxon>
        <taxon>Trombiculoidea</taxon>
        <taxon>Trombiculidae</taxon>
        <taxon>Leptotrombidium</taxon>
    </lineage>
</organism>
<evidence type="ECO:0000259" key="3">
    <source>
        <dbReference type="PROSITE" id="PS50106"/>
    </source>
</evidence>
<dbReference type="EMBL" id="NCKV01004058">
    <property type="protein sequence ID" value="RWS25093.1"/>
    <property type="molecule type" value="Genomic_DNA"/>
</dbReference>
<feature type="coiled-coil region" evidence="1">
    <location>
        <begin position="135"/>
        <end position="204"/>
    </location>
</feature>
<proteinExistence type="predicted"/>
<feature type="compositionally biased region" description="Low complexity" evidence="2">
    <location>
        <begin position="237"/>
        <end position="262"/>
    </location>
</feature>
<feature type="region of interest" description="Disordered" evidence="2">
    <location>
        <begin position="1"/>
        <end position="20"/>
    </location>
</feature>
<reference evidence="4 5" key="1">
    <citation type="journal article" date="2018" name="Gigascience">
        <title>Genomes of trombidid mites reveal novel predicted allergens and laterally-transferred genes associated with secondary metabolism.</title>
        <authorList>
            <person name="Dong X."/>
            <person name="Chaisiri K."/>
            <person name="Xia D."/>
            <person name="Armstrong S.D."/>
            <person name="Fang Y."/>
            <person name="Donnelly M.J."/>
            <person name="Kadowaki T."/>
            <person name="McGarry J.W."/>
            <person name="Darby A.C."/>
            <person name="Makepeace B.L."/>
        </authorList>
    </citation>
    <scope>NUCLEOTIDE SEQUENCE [LARGE SCALE GENOMIC DNA]</scope>
    <source>
        <strain evidence="4">UoL-UT</strain>
    </source>
</reference>
<dbReference type="InterPro" id="IPR053004">
    <property type="entry name" value="MAGUK_Signaling_Regulators"/>
</dbReference>
<dbReference type="GO" id="GO:0035331">
    <property type="term" value="P:negative regulation of hippo signaling"/>
    <property type="evidence" value="ECO:0007669"/>
    <property type="project" value="TreeGrafter"/>
</dbReference>
<dbReference type="InterPro" id="IPR001478">
    <property type="entry name" value="PDZ"/>
</dbReference>
<dbReference type="OrthoDB" id="6506532at2759"/>
<dbReference type="VEuPathDB" id="VectorBase:LDEU006947"/>
<dbReference type="PROSITE" id="PS50106">
    <property type="entry name" value="PDZ"/>
    <property type="match status" value="1"/>
</dbReference>
<keyword evidence="5" id="KW-1185">Reference proteome</keyword>
<dbReference type="GO" id="GO:0005886">
    <property type="term" value="C:plasma membrane"/>
    <property type="evidence" value="ECO:0007669"/>
    <property type="project" value="TreeGrafter"/>
</dbReference>
<dbReference type="PANTHER" id="PTHR46360:SF1">
    <property type="entry name" value="DISKS LARGE HOMOLOG 5"/>
    <property type="match status" value="1"/>
</dbReference>
<dbReference type="Proteomes" id="UP000288716">
    <property type="component" value="Unassembled WGS sequence"/>
</dbReference>
<feature type="region of interest" description="Disordered" evidence="2">
    <location>
        <begin position="237"/>
        <end position="270"/>
    </location>
</feature>
<dbReference type="AlphaFoldDB" id="A0A443SC23"/>
<evidence type="ECO:0000256" key="1">
    <source>
        <dbReference type="SAM" id="Coils"/>
    </source>
</evidence>
<dbReference type="Pfam" id="PF00595">
    <property type="entry name" value="PDZ"/>
    <property type="match status" value="1"/>
</dbReference>
<gene>
    <name evidence="4" type="ORF">B4U80_13124</name>
</gene>
<sequence length="550" mass="63649">MDLNIKVEETESTKGDEQKRNSNCVTKKCEELKLEYDALYRKYIDFENEQRMSGSGTRTSFTAKVDCELQSVKCEKNKLIISSKQMDELQQNYAWIKRQRDEAIRQSLEAKHYLIKVQQQRDDALNKVNEAVSMRIKATRDLARLTKERNDAVKEYNLIMSERDSVHEDIKNMQLESSEIKKKLKNFEKENSELFTENQSLKKQIISLLLKNERLVKDCNYLRIKVNVLKRNEQFSRTSTSSSASLSQTSTSSDFESSSQNSKRNDLNRENTKTIIENLRTEIDYLSNSVRKSEEEVIAWKSKHEKCANEKLKVILEKTSVEALSNQYRKERETALFRLTETLNDLNDSKIETEDLRKQVTLWKEKYDSLNSELEVRMQRDKSNNSQMKQIKNGVLLEDLHHSSSVNALNEKRLIEENALRLHELTAHSTKIQNVDDNESHEFSENGEMGKLFEPRTVSIRKSKQPLGMKLVSSKSGAVFVAEVMKNSLAEKAGVQANDQLLEVCGINLRNSRATLAMRILDHCVEDIQMLLQFSPQSFLQKANHKATLV</sequence>
<accession>A0A443SC23</accession>
<dbReference type="InterPro" id="IPR036034">
    <property type="entry name" value="PDZ_sf"/>
</dbReference>